<accession>A0A132ECL0</accession>
<evidence type="ECO:0000313" key="1">
    <source>
        <dbReference type="EMBL" id="KWF24685.1"/>
    </source>
</evidence>
<reference evidence="1 2" key="1">
    <citation type="submission" date="2015-11" db="EMBL/GenBank/DDBJ databases">
        <title>Expanding the genomic diversity of Burkholderia species for the development of highly accurate diagnostics.</title>
        <authorList>
            <person name="Sahl J."/>
            <person name="Keim P."/>
            <person name="Wagner D."/>
        </authorList>
    </citation>
    <scope>NUCLEOTIDE SEQUENCE [LARGE SCALE GENOMIC DNA]</scope>
    <source>
        <strain evidence="1 2">MSMB368WGS</strain>
    </source>
</reference>
<dbReference type="Proteomes" id="UP000062912">
    <property type="component" value="Unassembled WGS sequence"/>
</dbReference>
<comment type="caution">
    <text evidence="1">The sequence shown here is derived from an EMBL/GenBank/DDBJ whole genome shotgun (WGS) entry which is preliminary data.</text>
</comment>
<dbReference type="EMBL" id="LPJR01000058">
    <property type="protein sequence ID" value="KWF24685.1"/>
    <property type="molecule type" value="Genomic_DNA"/>
</dbReference>
<dbReference type="AlphaFoldDB" id="A0A132ECL0"/>
<evidence type="ECO:0000313" key="2">
    <source>
        <dbReference type="Proteomes" id="UP000062912"/>
    </source>
</evidence>
<gene>
    <name evidence="1" type="ORF">WT56_24250</name>
</gene>
<proteinExistence type="predicted"/>
<protein>
    <submittedName>
        <fullName evidence="1">Uncharacterized protein</fullName>
    </submittedName>
</protein>
<name>A0A132ECL0_9BURK</name>
<organism evidence="1 2">
    <name type="scientific">Burkholderia pseudomultivorans</name>
    <dbReference type="NCBI Taxonomy" id="1207504"/>
    <lineage>
        <taxon>Bacteria</taxon>
        <taxon>Pseudomonadati</taxon>
        <taxon>Pseudomonadota</taxon>
        <taxon>Betaproteobacteria</taxon>
        <taxon>Burkholderiales</taxon>
        <taxon>Burkholderiaceae</taxon>
        <taxon>Burkholderia</taxon>
        <taxon>Burkholderia cepacia complex</taxon>
    </lineage>
</organism>
<sequence length="163" mass="18633">MHVPEPAQVVTHTQFVTRCRFDPHLAALVAGPVSHDDGPQHANKALRRVERDPATCTNGLDPRRGTTIENRYLFGIEFDDCVIDFARKQRCEQMLDRTHTDTVGIAQHRAQRLRTAQRWTGLEYTKFAPVPDPSEHDSVATTRLRDRQHAHLHAPSRMQAMPR</sequence>